<dbReference type="Proteomes" id="UP000192328">
    <property type="component" value="Unassembled WGS sequence"/>
</dbReference>
<protein>
    <submittedName>
        <fullName evidence="1">Uncharacterized protein</fullName>
    </submittedName>
</protein>
<reference evidence="1" key="1">
    <citation type="submission" date="2017-04" db="EMBL/GenBank/DDBJ databases">
        <authorList>
            <person name="Varghese N."/>
            <person name="Submissions S."/>
        </authorList>
    </citation>
    <scope>NUCLEOTIDE SEQUENCE</scope>
    <source>
        <strain evidence="1">WTE2008</strain>
    </source>
</reference>
<accession>A0AC61PLM7</accession>
<proteinExistence type="predicted"/>
<keyword evidence="2" id="KW-1185">Reference proteome</keyword>
<name>A0AC61PLM7_9FIRM</name>
<comment type="caution">
    <text evidence="1">The sequence shown here is derived from an EMBL/GenBank/DDBJ whole genome shotgun (WGS) entry which is preliminary data.</text>
</comment>
<sequence>MWRTLIYYKPKQIDLAIKLQDNYISHKKETDIISAEEHDDIEYAIENQYDEAVLIEDSETVVIHEMKSGYTNRYPVSDVYYQ</sequence>
<dbReference type="EMBL" id="FWXZ01000003">
    <property type="protein sequence ID" value="SMC63069.1"/>
    <property type="molecule type" value="Genomic_DNA"/>
</dbReference>
<evidence type="ECO:0000313" key="1">
    <source>
        <dbReference type="EMBL" id="SMC63069.1"/>
    </source>
</evidence>
<organism evidence="1 2">
    <name type="scientific">Aristaeella lactis</name>
    <dbReference type="NCBI Taxonomy" id="3046383"/>
    <lineage>
        <taxon>Bacteria</taxon>
        <taxon>Bacillati</taxon>
        <taxon>Bacillota</taxon>
        <taxon>Clostridia</taxon>
        <taxon>Eubacteriales</taxon>
        <taxon>Aristaeellaceae</taxon>
        <taxon>Aristaeella</taxon>
    </lineage>
</organism>
<evidence type="ECO:0000313" key="2">
    <source>
        <dbReference type="Proteomes" id="UP000192328"/>
    </source>
</evidence>
<gene>
    <name evidence="1" type="ORF">SAMN06297397_1663</name>
</gene>